<dbReference type="PANTHER" id="PTHR13213:SF2">
    <property type="entry name" value="MYB-BINDING PROTEIN 1A"/>
    <property type="match status" value="1"/>
</dbReference>
<sequence length="1146" mass="125688">MREDIVNKANRAFLDLFWQITETEIEKRNAAIKKLLKYLSADRKDKLKLISYTLDRLTKGLRSSVAASKSGFTCALISVLENESSISTDNLLMFLDKNVFSFKTNDHKERFATNMAKIDSLLILQKSGRLRDLGLDHHKKIVASITNLSDTESCMISMQSVLPQVVPYLDKNTIGLYGDLITKIWSTASKIDEPSAVQLLFVLRLQNFPQVMSIVKNLPKIQIGDKSIIKRVVGAVRSCLQTSDGQTAAELVGHFGESPTFKRLWDRISVPIEKPEMPISQRLQVLRLALSLVPKLQTEAQIKTVVTPNLLLFLRKQLSSQKLASHEDICRCLNRLLQHLKTSQPDELALVGSNNDCRFPTPSIGATQAAQIFTVVASQLPLFDAAVTPKSPQLVSTLLECASTALSDDYLYEWSSQLQKLFLSPKDDSSSTSAVDRTRLHILDLLRQVAFIFIARSSEAVIDSIEEILAFLLLVANNNAFPLGSAEPAVTAVVASASLTHLGRCLGLMVRGVSLRAEMKDSSLRSKSSKETLRMLLRVMNHLVETDEKVCTNDGEDLLQCLKTAGQLLATALESTANADSLLSCWISLLHAVTVIYAVTLHSNPPSPKESVLLTLIDDISEALKHRNSDASVPMETDLDEASNYEAAPEWSSVFTDAMLSLCVEPWRLLREVIAATFGRMVSHRELFAPPLAPEEAFAVGGKPHKQKDEGKTVSPLQLIISIADNRSNAAQERVVLAGKDDGDDDEDEEEDGNDDSSDNESESEGEQDESGDEEMIDLGAGENDDESVEDIPEATDADDFLTDEQMDAQDEALAAIFRATQSSKLEARSRKDTIALLKLRSFDFLECIVLYSCDANLFLPSLYTILQLAIASARRNSKHEPKGSRKQSPGCVQLARILATLNQLRARSSASNDLLYKSLSGSDESVALLSAFLTAVFATFKNAVPDEGLIKCLHIVCEFLQFKKVASPEDSRTPSKVVQSVVQDVLTEFLSKPHPSRTHQSLLKRLLSTSPAVAKSAAGLLAERLAKAATSESPEGIYSQTALLHLANAVTVGLAKQSDVVREWTLPFAKTLVSAYFSGKVSAGWTQSRVLASAVFSALIGCIKADKTVVSVESTTILISPGEHLEPLSSEQLKTVRELNKLVHR</sequence>
<evidence type="ECO:0000256" key="4">
    <source>
        <dbReference type="SAM" id="MobiDB-lite"/>
    </source>
</evidence>
<evidence type="ECO:0000256" key="2">
    <source>
        <dbReference type="ARBA" id="ARBA00006809"/>
    </source>
</evidence>
<name>A0A5K3F6X2_MESCO</name>
<feature type="compositionally biased region" description="Acidic residues" evidence="4">
    <location>
        <begin position="742"/>
        <end position="790"/>
    </location>
</feature>
<evidence type="ECO:0000313" key="5">
    <source>
        <dbReference type="WBParaSite" id="MCU_005433-RB"/>
    </source>
</evidence>
<dbReference type="InterPro" id="IPR007015">
    <property type="entry name" value="DNA_pol_V/MYBBP1A"/>
</dbReference>
<dbReference type="GO" id="GO:0006355">
    <property type="term" value="P:regulation of DNA-templated transcription"/>
    <property type="evidence" value="ECO:0007669"/>
    <property type="project" value="InterPro"/>
</dbReference>
<reference evidence="5" key="1">
    <citation type="submission" date="2019-11" db="UniProtKB">
        <authorList>
            <consortium name="WormBaseParasite"/>
        </authorList>
    </citation>
    <scope>IDENTIFICATION</scope>
</reference>
<organism evidence="5">
    <name type="scientific">Mesocestoides corti</name>
    <name type="common">Flatworm</name>
    <dbReference type="NCBI Taxonomy" id="53468"/>
    <lineage>
        <taxon>Eukaryota</taxon>
        <taxon>Metazoa</taxon>
        <taxon>Spiralia</taxon>
        <taxon>Lophotrochozoa</taxon>
        <taxon>Platyhelminthes</taxon>
        <taxon>Cestoda</taxon>
        <taxon>Eucestoda</taxon>
        <taxon>Cyclophyllidea</taxon>
        <taxon>Mesocestoididae</taxon>
        <taxon>Mesocestoides</taxon>
    </lineage>
</organism>
<dbReference type="WBParaSite" id="MCU_005433-RB">
    <property type="protein sequence ID" value="MCU_005433-RB"/>
    <property type="gene ID" value="MCU_005433"/>
</dbReference>
<evidence type="ECO:0000256" key="1">
    <source>
        <dbReference type="ARBA" id="ARBA00004123"/>
    </source>
</evidence>
<comment type="similarity">
    <text evidence="2">Belongs to the MYBBP1A family.</text>
</comment>
<dbReference type="InterPro" id="IPR016024">
    <property type="entry name" value="ARM-type_fold"/>
</dbReference>
<comment type="subcellular location">
    <subcellularLocation>
        <location evidence="1">Nucleus</location>
    </subcellularLocation>
</comment>
<dbReference type="AlphaFoldDB" id="A0A5K3F6X2"/>
<dbReference type="SUPFAM" id="SSF48371">
    <property type="entry name" value="ARM repeat"/>
    <property type="match status" value="1"/>
</dbReference>
<keyword evidence="3" id="KW-0539">Nucleus</keyword>
<dbReference type="Pfam" id="PF04931">
    <property type="entry name" value="DNA_pol_phi"/>
    <property type="match status" value="2"/>
</dbReference>
<dbReference type="GO" id="GO:0005730">
    <property type="term" value="C:nucleolus"/>
    <property type="evidence" value="ECO:0007669"/>
    <property type="project" value="InterPro"/>
</dbReference>
<evidence type="ECO:0000256" key="3">
    <source>
        <dbReference type="ARBA" id="ARBA00023242"/>
    </source>
</evidence>
<accession>A0A5K3F6X2</accession>
<proteinExistence type="inferred from homology"/>
<feature type="region of interest" description="Disordered" evidence="4">
    <location>
        <begin position="738"/>
        <end position="790"/>
    </location>
</feature>
<protein>
    <submittedName>
        <fullName evidence="5">Myb-binding protein 1A-like protein</fullName>
    </submittedName>
</protein>
<dbReference type="GO" id="GO:0003677">
    <property type="term" value="F:DNA binding"/>
    <property type="evidence" value="ECO:0007669"/>
    <property type="project" value="InterPro"/>
</dbReference>
<dbReference type="PANTHER" id="PTHR13213">
    <property type="entry name" value="MYB-BINDING PROTEIN 1A FAMILY MEMBER"/>
    <property type="match status" value="1"/>
</dbReference>